<organism evidence="1 2">
    <name type="scientific">SAR86 cluster bacterium</name>
    <dbReference type="NCBI Taxonomy" id="2030880"/>
    <lineage>
        <taxon>Bacteria</taxon>
        <taxon>Pseudomonadati</taxon>
        <taxon>Pseudomonadota</taxon>
        <taxon>Gammaproteobacteria</taxon>
        <taxon>SAR86 cluster</taxon>
    </lineage>
</organism>
<sequence length="159" mass="17739">MAKPIVTQITDEIATTLAGITIANGYQQDATIERVKVDGNDPKNNMLVVHPLGKARTNNDTISDDPPIMEFGQRIEWMQNYVIEGTIQEAKDSGVTIDERVDTLVADIEKILMVDIGRGGLAERTILETTDNFLVDRPVALAVFFSVHYFTQRNDPYTQ</sequence>
<dbReference type="AlphaFoldDB" id="A0A2A5AG45"/>
<dbReference type="EMBL" id="NVVJ01000101">
    <property type="protein sequence ID" value="PCJ18264.1"/>
    <property type="molecule type" value="Genomic_DNA"/>
</dbReference>
<name>A0A2A5AG45_9GAMM</name>
<protein>
    <submittedName>
        <fullName evidence="1">Uncharacterized protein</fullName>
    </submittedName>
</protein>
<comment type="caution">
    <text evidence="1">The sequence shown here is derived from an EMBL/GenBank/DDBJ whole genome shotgun (WGS) entry which is preliminary data.</text>
</comment>
<proteinExistence type="predicted"/>
<dbReference type="Proteomes" id="UP000218327">
    <property type="component" value="Unassembled WGS sequence"/>
</dbReference>
<gene>
    <name evidence="1" type="ORF">COA96_16725</name>
</gene>
<accession>A0A2A5AG45</accession>
<reference evidence="2" key="1">
    <citation type="submission" date="2017-08" db="EMBL/GenBank/DDBJ databases">
        <title>A dynamic microbial community with high functional redundancy inhabits the cold, oxic subseafloor aquifer.</title>
        <authorList>
            <person name="Tully B.J."/>
            <person name="Wheat C.G."/>
            <person name="Glazer B.T."/>
            <person name="Huber J.A."/>
        </authorList>
    </citation>
    <scope>NUCLEOTIDE SEQUENCE [LARGE SCALE GENOMIC DNA]</scope>
</reference>
<evidence type="ECO:0000313" key="1">
    <source>
        <dbReference type="EMBL" id="PCJ18264.1"/>
    </source>
</evidence>
<evidence type="ECO:0000313" key="2">
    <source>
        <dbReference type="Proteomes" id="UP000218327"/>
    </source>
</evidence>